<reference evidence="3" key="1">
    <citation type="submission" date="2016-10" db="EMBL/GenBank/DDBJ databases">
        <authorList>
            <person name="Varghese N."/>
            <person name="Submissions S."/>
        </authorList>
    </citation>
    <scope>NUCLEOTIDE SEQUENCE [LARGE SCALE GENOMIC DNA]</scope>
    <source>
        <strain evidence="3">GAS232</strain>
    </source>
</reference>
<dbReference type="Proteomes" id="UP000182427">
    <property type="component" value="Chromosome I"/>
</dbReference>
<dbReference type="RefSeq" id="WP_083343392.1">
    <property type="nucleotide sequence ID" value="NZ_LT629690.1"/>
</dbReference>
<dbReference type="AlphaFoldDB" id="A0A1G7EPC6"/>
<proteinExistence type="predicted"/>
<dbReference type="OrthoDB" id="117995at2"/>
<keyword evidence="1" id="KW-0732">Signal</keyword>
<evidence type="ECO:0000256" key="1">
    <source>
        <dbReference type="SAM" id="SignalP"/>
    </source>
</evidence>
<organism evidence="2 3">
    <name type="scientific">Terriglobus roseus</name>
    <dbReference type="NCBI Taxonomy" id="392734"/>
    <lineage>
        <taxon>Bacteria</taxon>
        <taxon>Pseudomonadati</taxon>
        <taxon>Acidobacteriota</taxon>
        <taxon>Terriglobia</taxon>
        <taxon>Terriglobales</taxon>
        <taxon>Acidobacteriaceae</taxon>
        <taxon>Terriglobus</taxon>
    </lineage>
</organism>
<keyword evidence="3" id="KW-1185">Reference proteome</keyword>
<accession>A0A1G7EPC6</accession>
<feature type="signal peptide" evidence="1">
    <location>
        <begin position="1"/>
        <end position="40"/>
    </location>
</feature>
<gene>
    <name evidence="2" type="ORF">SAMN05444167_0052</name>
</gene>
<evidence type="ECO:0000313" key="3">
    <source>
        <dbReference type="Proteomes" id="UP000182427"/>
    </source>
</evidence>
<dbReference type="EMBL" id="LT629690">
    <property type="protein sequence ID" value="SDE65447.1"/>
    <property type="molecule type" value="Genomic_DNA"/>
</dbReference>
<name>A0A1G7EPC6_9BACT</name>
<protein>
    <recommendedName>
        <fullName evidence="4">Outer membrane protein beta-barrel domain-containing protein</fullName>
    </recommendedName>
</protein>
<evidence type="ECO:0000313" key="2">
    <source>
        <dbReference type="EMBL" id="SDE65447.1"/>
    </source>
</evidence>
<feature type="chain" id="PRO_5009240867" description="Outer membrane protein beta-barrel domain-containing protein" evidence="1">
    <location>
        <begin position="41"/>
        <end position="236"/>
    </location>
</feature>
<sequence length="236" mass="25440">MLISRPRRRPAGPSLVSARNVVIAGLAALCGFAAAATARAQDTFRPPPPVTYTEKYEVFGGLNFLNGQAGQNIPKRYNMGGGEVMGTYWITPKWGAAADLRWDGGTTPALPAAQSTNPKIQTLPFVSQMIYMGGAQYHWVGNQRAGINLHALAGASSGNFDHSNPAGLSSQTFFNTTGLYTNRTAFNGVVGGSIDFNRSARWAIRVSPDLVFEHFGTELREFFSISGGVVYRFGDR</sequence>
<evidence type="ECO:0008006" key="4">
    <source>
        <dbReference type="Google" id="ProtNLM"/>
    </source>
</evidence>